<proteinExistence type="predicted"/>
<evidence type="ECO:0000313" key="1">
    <source>
        <dbReference type="EMBL" id="GGM15433.1"/>
    </source>
</evidence>
<keyword evidence="2" id="KW-1185">Reference proteome</keyword>
<reference evidence="1" key="2">
    <citation type="submission" date="2020-09" db="EMBL/GenBank/DDBJ databases">
        <authorList>
            <person name="Sun Q."/>
            <person name="Ohkuma M."/>
        </authorList>
    </citation>
    <scope>NUCLEOTIDE SEQUENCE</scope>
    <source>
        <strain evidence="1">JCM 19831</strain>
    </source>
</reference>
<accession>A0A917TAR5</accession>
<gene>
    <name evidence="1" type="ORF">GCM10007977_015690</name>
</gene>
<sequence length="116" mass="12016">MRAGLMVAGVSAPFDELTAGRRAWIARAGLTELATTVGRPGHAAVAARPDLLASLDQHAAAIRESLGGTLLDPVALAGYAAAIRDAAREAGDSLDDWSAPTWPMLRLLAVCTLTHC</sequence>
<comment type="caution">
    <text evidence="1">The sequence shown here is derived from an EMBL/GenBank/DDBJ whole genome shotgun (WGS) entry which is preliminary data.</text>
</comment>
<protein>
    <submittedName>
        <fullName evidence="1">Uncharacterized protein</fullName>
    </submittedName>
</protein>
<dbReference type="AlphaFoldDB" id="A0A917TAR5"/>
<reference evidence="1" key="1">
    <citation type="journal article" date="2014" name="Int. J. Syst. Evol. Microbiol.">
        <title>Complete genome sequence of Corynebacterium casei LMG S-19264T (=DSM 44701T), isolated from a smear-ripened cheese.</title>
        <authorList>
            <consortium name="US DOE Joint Genome Institute (JGI-PGF)"/>
            <person name="Walter F."/>
            <person name="Albersmeier A."/>
            <person name="Kalinowski J."/>
            <person name="Ruckert C."/>
        </authorList>
    </citation>
    <scope>NUCLEOTIDE SEQUENCE</scope>
    <source>
        <strain evidence="1">JCM 19831</strain>
    </source>
</reference>
<dbReference type="Proteomes" id="UP000642070">
    <property type="component" value="Unassembled WGS sequence"/>
</dbReference>
<evidence type="ECO:0000313" key="2">
    <source>
        <dbReference type="Proteomes" id="UP000642070"/>
    </source>
</evidence>
<dbReference type="Pfam" id="PF19939">
    <property type="entry name" value="DUF6401"/>
    <property type="match status" value="1"/>
</dbReference>
<dbReference type="InterPro" id="IPR045647">
    <property type="entry name" value="DUF6401"/>
</dbReference>
<dbReference type="EMBL" id="BMPI01000006">
    <property type="protein sequence ID" value="GGM15433.1"/>
    <property type="molecule type" value="Genomic_DNA"/>
</dbReference>
<organism evidence="1 2">
    <name type="scientific">Dactylosporangium sucinum</name>
    <dbReference type="NCBI Taxonomy" id="1424081"/>
    <lineage>
        <taxon>Bacteria</taxon>
        <taxon>Bacillati</taxon>
        <taxon>Actinomycetota</taxon>
        <taxon>Actinomycetes</taxon>
        <taxon>Micromonosporales</taxon>
        <taxon>Micromonosporaceae</taxon>
        <taxon>Dactylosporangium</taxon>
    </lineage>
</organism>
<name>A0A917TAR5_9ACTN</name>